<keyword evidence="3" id="KW-1185">Reference proteome</keyword>
<dbReference type="AlphaFoldDB" id="A0A0C2W9V3"/>
<feature type="region of interest" description="Disordered" evidence="1">
    <location>
        <begin position="37"/>
        <end position="82"/>
    </location>
</feature>
<dbReference type="EMBL" id="KN818350">
    <property type="protein sequence ID" value="KIL57992.1"/>
    <property type="molecule type" value="Genomic_DNA"/>
</dbReference>
<protein>
    <submittedName>
        <fullName evidence="2">Uncharacterized protein</fullName>
    </submittedName>
</protein>
<dbReference type="InParanoid" id="A0A0C2W9V3"/>
<evidence type="ECO:0000313" key="3">
    <source>
        <dbReference type="Proteomes" id="UP000054549"/>
    </source>
</evidence>
<accession>A0A0C2W9V3</accession>
<organism evidence="2 3">
    <name type="scientific">Amanita muscaria (strain Koide BX008)</name>
    <dbReference type="NCBI Taxonomy" id="946122"/>
    <lineage>
        <taxon>Eukaryota</taxon>
        <taxon>Fungi</taxon>
        <taxon>Dikarya</taxon>
        <taxon>Basidiomycota</taxon>
        <taxon>Agaricomycotina</taxon>
        <taxon>Agaricomycetes</taxon>
        <taxon>Agaricomycetidae</taxon>
        <taxon>Agaricales</taxon>
        <taxon>Pluteineae</taxon>
        <taxon>Amanitaceae</taxon>
        <taxon>Amanita</taxon>
    </lineage>
</organism>
<evidence type="ECO:0000256" key="1">
    <source>
        <dbReference type="SAM" id="MobiDB-lite"/>
    </source>
</evidence>
<dbReference type="Proteomes" id="UP000054549">
    <property type="component" value="Unassembled WGS sequence"/>
</dbReference>
<sequence>MGFQQIVTFIQEWLVSNISPPVEVVVSLALQMNMRMAGGHKNENSTKQKTLNKSKNAPPGKPRPHLHHLSMSRRSLPGSSLT</sequence>
<reference evidence="2 3" key="1">
    <citation type="submission" date="2014-04" db="EMBL/GenBank/DDBJ databases">
        <title>Evolutionary Origins and Diversification of the Mycorrhizal Mutualists.</title>
        <authorList>
            <consortium name="DOE Joint Genome Institute"/>
            <consortium name="Mycorrhizal Genomics Consortium"/>
            <person name="Kohler A."/>
            <person name="Kuo A."/>
            <person name="Nagy L.G."/>
            <person name="Floudas D."/>
            <person name="Copeland A."/>
            <person name="Barry K.W."/>
            <person name="Cichocki N."/>
            <person name="Veneault-Fourrey C."/>
            <person name="LaButti K."/>
            <person name="Lindquist E.A."/>
            <person name="Lipzen A."/>
            <person name="Lundell T."/>
            <person name="Morin E."/>
            <person name="Murat C."/>
            <person name="Riley R."/>
            <person name="Ohm R."/>
            <person name="Sun H."/>
            <person name="Tunlid A."/>
            <person name="Henrissat B."/>
            <person name="Grigoriev I.V."/>
            <person name="Hibbett D.S."/>
            <person name="Martin F."/>
        </authorList>
    </citation>
    <scope>NUCLEOTIDE SEQUENCE [LARGE SCALE GENOMIC DNA]</scope>
    <source>
        <strain evidence="2 3">Koide BX008</strain>
    </source>
</reference>
<proteinExistence type="predicted"/>
<dbReference type="HOGENOM" id="CLU_2557795_0_0_1"/>
<evidence type="ECO:0000313" key="2">
    <source>
        <dbReference type="EMBL" id="KIL57992.1"/>
    </source>
</evidence>
<gene>
    <name evidence="2" type="ORF">M378DRAFT_346405</name>
</gene>
<name>A0A0C2W9V3_AMAMK</name>
<feature type="compositionally biased region" description="Basic residues" evidence="1">
    <location>
        <begin position="62"/>
        <end position="71"/>
    </location>
</feature>